<dbReference type="AlphaFoldDB" id="A0A939LMS5"/>
<dbReference type="GO" id="GO:0008233">
    <property type="term" value="F:peptidase activity"/>
    <property type="evidence" value="ECO:0007669"/>
    <property type="project" value="InterPro"/>
</dbReference>
<dbReference type="PANTHER" id="PTHR34385:SF1">
    <property type="entry name" value="PEPTIDOGLYCAN L-ALANYL-D-GLUTAMATE ENDOPEPTIDASE CWLK"/>
    <property type="match status" value="1"/>
</dbReference>
<dbReference type="EMBL" id="JAGEMK010000001">
    <property type="protein sequence ID" value="MBO1750376.1"/>
    <property type="molecule type" value="Genomic_DNA"/>
</dbReference>
<evidence type="ECO:0000313" key="3">
    <source>
        <dbReference type="EMBL" id="MBO1750376.1"/>
    </source>
</evidence>
<dbReference type="Proteomes" id="UP000664209">
    <property type="component" value="Unassembled WGS sequence"/>
</dbReference>
<dbReference type="SUPFAM" id="SSF55166">
    <property type="entry name" value="Hedgehog/DD-peptidase"/>
    <property type="match status" value="1"/>
</dbReference>
<feature type="region of interest" description="Disordered" evidence="1">
    <location>
        <begin position="98"/>
        <end position="130"/>
    </location>
</feature>
<protein>
    <submittedName>
        <fullName evidence="3">M15 family metallopeptidase</fullName>
    </submittedName>
</protein>
<dbReference type="InterPro" id="IPR052179">
    <property type="entry name" value="DD-CPase-like"/>
</dbReference>
<dbReference type="CDD" id="cd14814">
    <property type="entry name" value="Peptidase_M15"/>
    <property type="match status" value="1"/>
</dbReference>
<reference evidence="3" key="1">
    <citation type="submission" date="2021-03" db="EMBL/GenBank/DDBJ databases">
        <title>Actinotalea soli sp. nov., isolated from soil.</title>
        <authorList>
            <person name="Ping W."/>
            <person name="Zhang J."/>
        </authorList>
    </citation>
    <scope>NUCLEOTIDE SEQUENCE</scope>
    <source>
        <strain evidence="3">BY-33</strain>
    </source>
</reference>
<gene>
    <name evidence="3" type="ORF">J4G33_01005</name>
</gene>
<name>A0A939LMS5_9CELL</name>
<dbReference type="Pfam" id="PF02557">
    <property type="entry name" value="VanY"/>
    <property type="match status" value="1"/>
</dbReference>
<proteinExistence type="predicted"/>
<feature type="compositionally biased region" description="Low complexity" evidence="1">
    <location>
        <begin position="19"/>
        <end position="42"/>
    </location>
</feature>
<evidence type="ECO:0000256" key="1">
    <source>
        <dbReference type="SAM" id="MobiDB-lite"/>
    </source>
</evidence>
<keyword evidence="4" id="KW-1185">Reference proteome</keyword>
<feature type="domain" description="D-alanyl-D-alanine carboxypeptidase-like core" evidence="2">
    <location>
        <begin position="421"/>
        <end position="531"/>
    </location>
</feature>
<evidence type="ECO:0000259" key="2">
    <source>
        <dbReference type="Pfam" id="PF02557"/>
    </source>
</evidence>
<feature type="compositionally biased region" description="Low complexity" evidence="1">
    <location>
        <begin position="98"/>
        <end position="113"/>
    </location>
</feature>
<dbReference type="RefSeq" id="WP_208054031.1">
    <property type="nucleotide sequence ID" value="NZ_JAGEMK010000001.1"/>
</dbReference>
<feature type="compositionally biased region" description="Low complexity" evidence="1">
    <location>
        <begin position="266"/>
        <end position="325"/>
    </location>
</feature>
<organism evidence="3 4">
    <name type="scientific">Actinotalea soli</name>
    <dbReference type="NCBI Taxonomy" id="2819234"/>
    <lineage>
        <taxon>Bacteria</taxon>
        <taxon>Bacillati</taxon>
        <taxon>Actinomycetota</taxon>
        <taxon>Actinomycetes</taxon>
        <taxon>Micrococcales</taxon>
        <taxon>Cellulomonadaceae</taxon>
        <taxon>Actinotalea</taxon>
    </lineage>
</organism>
<dbReference type="PANTHER" id="PTHR34385">
    <property type="entry name" value="D-ALANYL-D-ALANINE CARBOXYPEPTIDASE"/>
    <property type="match status" value="1"/>
</dbReference>
<feature type="compositionally biased region" description="Low complexity" evidence="1">
    <location>
        <begin position="52"/>
        <end position="61"/>
    </location>
</feature>
<dbReference type="InterPro" id="IPR003709">
    <property type="entry name" value="VanY-like_core_dom"/>
</dbReference>
<dbReference type="Gene3D" id="3.30.1380.10">
    <property type="match status" value="1"/>
</dbReference>
<feature type="region of interest" description="Disordered" evidence="1">
    <location>
        <begin position="1"/>
        <end position="75"/>
    </location>
</feature>
<feature type="region of interest" description="Disordered" evidence="1">
    <location>
        <begin position="251"/>
        <end position="335"/>
    </location>
</feature>
<sequence>MTEQAPAPMTRRELRLAREAASAAATDRTARPSAAATPASAPAAPPAPTTPAEPAVVRAAPPVAPTPPLTRRALREAERAACRAPFAVLPALPLPGPVAGAAHPTPTRPSVGRPRGDGRRRAARPPRSRAAMLSPVAAAVAAGALLTSGLVQASADHTARAQAEAVESAEAMRIEEGERRARVDLTAASRLTGQAAAHAADRRTEALDAALAAVQDADSVVATATPVLSDEALATLDQAVADLTELIDQSPDPAGLSATASSTLPTPGTASGASTGAGTTSVAEAAGAEPAPETAAAEALEAARRAPATSRSSATRTPTPETTTAQGPTPDEQPVDAETAVELLDLEVSERMEAAAELVSSLSADVRASADAAITEAQAREAAEAAAAAELARKVAAVEAAPNGAIPTSLLCEPESAPGELLRCDAAEALDRLNEAYRADVGRDLDVVSTYRTFAEQAALRESRPSLAAPAGSSNHGAGIAVDFGGFGGLGDFSSRNYRWMVENGAEYGWYHPRVMQPGGSGPLEPWHWEYGTDGY</sequence>
<dbReference type="InterPro" id="IPR009045">
    <property type="entry name" value="Zn_M74/Hedgehog-like"/>
</dbReference>
<comment type="caution">
    <text evidence="3">The sequence shown here is derived from an EMBL/GenBank/DDBJ whole genome shotgun (WGS) entry which is preliminary data.</text>
</comment>
<accession>A0A939LMS5</accession>
<evidence type="ECO:0000313" key="4">
    <source>
        <dbReference type="Proteomes" id="UP000664209"/>
    </source>
</evidence>
<dbReference type="GO" id="GO:0006508">
    <property type="term" value="P:proteolysis"/>
    <property type="evidence" value="ECO:0007669"/>
    <property type="project" value="InterPro"/>
</dbReference>